<evidence type="ECO:0000256" key="1">
    <source>
        <dbReference type="ARBA" id="ARBA00022505"/>
    </source>
</evidence>
<proteinExistence type="predicted"/>
<dbReference type="AlphaFoldDB" id="A0A0K6IGR6"/>
<evidence type="ECO:0000313" key="5">
    <source>
        <dbReference type="Proteomes" id="UP000182769"/>
    </source>
</evidence>
<dbReference type="EMBL" id="CYHG01000001">
    <property type="protein sequence ID" value="CUB02299.1"/>
    <property type="molecule type" value="Genomic_DNA"/>
</dbReference>
<keyword evidence="1 2" id="KW-0500">Molybdenum</keyword>
<sequence>MATSTPNQFLGIIKQLNAGAVNSEVVLDIGANQSVVAIVTQESVTNLSLAIGHECIALIKASSVILSSDTNVVTSARNKLVGVISQIEIGAVNSNITLDIGGGQQVSAMVTNTSANELGLAVGNHACALFKAPSVILMVT</sequence>
<feature type="domain" description="Mop" evidence="3">
    <location>
        <begin position="2"/>
        <end position="68"/>
    </location>
</feature>
<dbReference type="Gene3D" id="2.40.50.100">
    <property type="match status" value="2"/>
</dbReference>
<protein>
    <submittedName>
        <fullName evidence="4">Molybdenum-pterin binding domain</fullName>
    </submittedName>
</protein>
<gene>
    <name evidence="4" type="ORF">Ga0061065_101132</name>
</gene>
<evidence type="ECO:0000313" key="4">
    <source>
        <dbReference type="EMBL" id="CUB02299.1"/>
    </source>
</evidence>
<feature type="domain" description="Mop" evidence="3">
    <location>
        <begin position="73"/>
        <end position="139"/>
    </location>
</feature>
<name>A0A0K6IGR6_9GAMM</name>
<dbReference type="OrthoDB" id="9800709at2"/>
<dbReference type="STRING" id="1137284.GCA_001418205_00130"/>
<dbReference type="InterPro" id="IPR005116">
    <property type="entry name" value="Transp-assoc_OB_typ1"/>
</dbReference>
<dbReference type="Proteomes" id="UP000182769">
    <property type="component" value="Unassembled WGS sequence"/>
</dbReference>
<dbReference type="PROSITE" id="PS51866">
    <property type="entry name" value="MOP"/>
    <property type="match status" value="2"/>
</dbReference>
<evidence type="ECO:0000256" key="2">
    <source>
        <dbReference type="PROSITE-ProRule" id="PRU01213"/>
    </source>
</evidence>
<dbReference type="InterPro" id="IPR051815">
    <property type="entry name" value="Molybdate_resp_trans_reg"/>
</dbReference>
<organism evidence="4 5">
    <name type="scientific">Marinomonas fungiae</name>
    <dbReference type="NCBI Taxonomy" id="1137284"/>
    <lineage>
        <taxon>Bacteria</taxon>
        <taxon>Pseudomonadati</taxon>
        <taxon>Pseudomonadota</taxon>
        <taxon>Gammaproteobacteria</taxon>
        <taxon>Oceanospirillales</taxon>
        <taxon>Oceanospirillaceae</taxon>
        <taxon>Marinomonas</taxon>
    </lineage>
</organism>
<reference evidence="5" key="1">
    <citation type="submission" date="2015-08" db="EMBL/GenBank/DDBJ databases">
        <authorList>
            <person name="Varghese N."/>
        </authorList>
    </citation>
    <scope>NUCLEOTIDE SEQUENCE [LARGE SCALE GENOMIC DNA]</scope>
    <source>
        <strain evidence="5">JCM 18476</strain>
    </source>
</reference>
<evidence type="ECO:0000259" key="3">
    <source>
        <dbReference type="PROSITE" id="PS51866"/>
    </source>
</evidence>
<dbReference type="InterPro" id="IPR004606">
    <property type="entry name" value="Mop_domain"/>
</dbReference>
<dbReference type="PANTHER" id="PTHR30432:SF1">
    <property type="entry name" value="DNA-BINDING TRANSCRIPTIONAL DUAL REGULATOR MODE"/>
    <property type="match status" value="1"/>
</dbReference>
<keyword evidence="5" id="KW-1185">Reference proteome</keyword>
<accession>A0A0K6IGR6</accession>
<dbReference type="SUPFAM" id="SSF50331">
    <property type="entry name" value="MOP-like"/>
    <property type="match status" value="2"/>
</dbReference>
<dbReference type="PANTHER" id="PTHR30432">
    <property type="entry name" value="TRANSCRIPTIONAL REGULATOR MODE"/>
    <property type="match status" value="1"/>
</dbReference>
<dbReference type="NCBIfam" id="TIGR00638">
    <property type="entry name" value="Mop"/>
    <property type="match status" value="2"/>
</dbReference>
<dbReference type="Pfam" id="PF03459">
    <property type="entry name" value="TOBE"/>
    <property type="match status" value="2"/>
</dbReference>
<dbReference type="InterPro" id="IPR008995">
    <property type="entry name" value="Mo/tungstate-bd_C_term_dom"/>
</dbReference>
<dbReference type="RefSeq" id="WP_055461279.1">
    <property type="nucleotide sequence ID" value="NZ_CYHG01000001.1"/>
</dbReference>
<dbReference type="GO" id="GO:0015689">
    <property type="term" value="P:molybdate ion transport"/>
    <property type="evidence" value="ECO:0007669"/>
    <property type="project" value="InterPro"/>
</dbReference>